<name>A0A072PBS4_9EURO</name>
<dbReference type="Pfam" id="PF17285">
    <property type="entry name" value="PRMT5_TIM"/>
    <property type="match status" value="1"/>
</dbReference>
<keyword evidence="1 7" id="KW-0489">Methyltransferase</keyword>
<dbReference type="InterPro" id="IPR029063">
    <property type="entry name" value="SAM-dependent_MTases_sf"/>
</dbReference>
<feature type="binding site" evidence="5">
    <location>
        <begin position="486"/>
        <end position="487"/>
    </location>
    <ligand>
        <name>S-adenosyl-L-methionine</name>
        <dbReference type="ChEBI" id="CHEBI:59789"/>
    </ligand>
</feature>
<dbReference type="InterPro" id="IPR007857">
    <property type="entry name" value="Arg_MeTrfase_PRMT5"/>
</dbReference>
<comment type="caution">
    <text evidence="12">The sequence shown here is derived from an EMBL/GenBank/DDBJ whole genome shotgun (WGS) entry which is preliminary data.</text>
</comment>
<evidence type="ECO:0000256" key="2">
    <source>
        <dbReference type="ARBA" id="ARBA00022679"/>
    </source>
</evidence>
<evidence type="ECO:0000259" key="10">
    <source>
        <dbReference type="Pfam" id="PF17285"/>
    </source>
</evidence>
<feature type="binding site" evidence="5">
    <location>
        <position position="459"/>
    </location>
    <ligand>
        <name>S-adenosyl-L-methionine</name>
        <dbReference type="ChEBI" id="CHEBI:59789"/>
    </ligand>
</feature>
<feature type="active site" description="Proton donor/acceptor" evidence="4">
    <location>
        <position position="570"/>
    </location>
</feature>
<dbReference type="STRING" id="1182545.A0A072PBS4"/>
<dbReference type="AlphaFoldDB" id="A0A072PBS4"/>
<feature type="binding site" evidence="5">
    <location>
        <begin position="397"/>
        <end position="398"/>
    </location>
    <ligand>
        <name>S-adenosyl-L-methionine</name>
        <dbReference type="ChEBI" id="CHEBI:59789"/>
    </ligand>
</feature>
<accession>A0A072PBS4</accession>
<proteinExistence type="predicted"/>
<feature type="region of interest" description="Disordered" evidence="8">
    <location>
        <begin position="490"/>
        <end position="556"/>
    </location>
</feature>
<evidence type="ECO:0000256" key="7">
    <source>
        <dbReference type="PROSITE-ProRule" id="PRU01015"/>
    </source>
</evidence>
<dbReference type="GO" id="GO:0005829">
    <property type="term" value="C:cytosol"/>
    <property type="evidence" value="ECO:0007669"/>
    <property type="project" value="TreeGrafter"/>
</dbReference>
<dbReference type="EMBL" id="AMGV01000015">
    <property type="protein sequence ID" value="KEF53040.1"/>
    <property type="molecule type" value="Genomic_DNA"/>
</dbReference>
<dbReference type="GO" id="GO:0005634">
    <property type="term" value="C:nucleus"/>
    <property type="evidence" value="ECO:0007669"/>
    <property type="project" value="TreeGrafter"/>
</dbReference>
<dbReference type="HOGENOM" id="CLU_010247_2_1_1"/>
<feature type="domain" description="PRMT5 TIM barrel" evidence="10">
    <location>
        <begin position="32"/>
        <end position="353"/>
    </location>
</feature>
<dbReference type="GO" id="GO:0032259">
    <property type="term" value="P:methylation"/>
    <property type="evidence" value="ECO:0007669"/>
    <property type="project" value="UniProtKB-KW"/>
</dbReference>
<feature type="compositionally biased region" description="Low complexity" evidence="8">
    <location>
        <begin position="724"/>
        <end position="751"/>
    </location>
</feature>
<feature type="compositionally biased region" description="Polar residues" evidence="8">
    <location>
        <begin position="497"/>
        <end position="508"/>
    </location>
</feature>
<dbReference type="OrthoDB" id="1368803at2759"/>
<dbReference type="PROSITE" id="PS51678">
    <property type="entry name" value="SAM_MT_PRMT"/>
    <property type="match status" value="1"/>
</dbReference>
<dbReference type="PANTHER" id="PTHR10738">
    <property type="entry name" value="PROTEIN ARGININE N-METHYLTRANSFERASE 5"/>
    <property type="match status" value="1"/>
</dbReference>
<dbReference type="InterPro" id="IPR035247">
    <property type="entry name" value="PRMT5_TIM"/>
</dbReference>
<keyword evidence="13" id="KW-1185">Reference proteome</keyword>
<dbReference type="Gene3D" id="3.20.20.150">
    <property type="entry name" value="Divalent-metal-dependent TIM barrel enzymes"/>
    <property type="match status" value="1"/>
</dbReference>
<feature type="domain" description="PRMT5 arginine-N-methyltransferase" evidence="9">
    <location>
        <begin position="561"/>
        <end position="600"/>
    </location>
</feature>
<dbReference type="Gene3D" id="2.70.160.11">
    <property type="entry name" value="Hnrnp arginine n-methyltransferase1"/>
    <property type="match status" value="1"/>
</dbReference>
<dbReference type="InterPro" id="IPR025799">
    <property type="entry name" value="Arg_MeTrfase"/>
</dbReference>
<feature type="region of interest" description="Disordered" evidence="8">
    <location>
        <begin position="653"/>
        <end position="678"/>
    </location>
</feature>
<feature type="binding site" evidence="5">
    <location>
        <position position="388"/>
    </location>
    <ligand>
        <name>S-adenosyl-L-methionine</name>
        <dbReference type="ChEBI" id="CHEBI:59789"/>
    </ligand>
</feature>
<feature type="domain" description="PRMT5 oligomerisation" evidence="11">
    <location>
        <begin position="713"/>
        <end position="889"/>
    </location>
</feature>
<dbReference type="SUPFAM" id="SSF53335">
    <property type="entry name" value="S-adenosyl-L-methionine-dependent methyltransferases"/>
    <property type="match status" value="2"/>
</dbReference>
<organism evidence="12 13">
    <name type="scientific">Exophiala aquamarina CBS 119918</name>
    <dbReference type="NCBI Taxonomy" id="1182545"/>
    <lineage>
        <taxon>Eukaryota</taxon>
        <taxon>Fungi</taxon>
        <taxon>Dikarya</taxon>
        <taxon>Ascomycota</taxon>
        <taxon>Pezizomycotina</taxon>
        <taxon>Eurotiomycetes</taxon>
        <taxon>Chaetothyriomycetidae</taxon>
        <taxon>Chaetothyriales</taxon>
        <taxon>Herpotrichiellaceae</taxon>
        <taxon>Exophiala</taxon>
    </lineage>
</organism>
<feature type="active site" description="Proton donor/acceptor" evidence="4">
    <location>
        <position position="579"/>
    </location>
</feature>
<feature type="site" description="Critical for specifying symmetric addition of methyl groups" evidence="6">
    <location>
        <position position="391"/>
    </location>
</feature>
<feature type="domain" description="PRMT5 arginine-N-methyltransferase" evidence="9">
    <location>
        <begin position="363"/>
        <end position="493"/>
    </location>
</feature>
<evidence type="ECO:0000256" key="1">
    <source>
        <dbReference type="ARBA" id="ARBA00022603"/>
    </source>
</evidence>
<gene>
    <name evidence="12" type="ORF">A1O9_10948</name>
</gene>
<evidence type="ECO:0000256" key="4">
    <source>
        <dbReference type="PIRSR" id="PIRSR015894-1"/>
    </source>
</evidence>
<dbReference type="PIRSF" id="PIRSF015894">
    <property type="entry name" value="Skb1_MeTrfase"/>
    <property type="match status" value="1"/>
</dbReference>
<evidence type="ECO:0000313" key="13">
    <source>
        <dbReference type="Proteomes" id="UP000027920"/>
    </source>
</evidence>
<dbReference type="InterPro" id="IPR035075">
    <property type="entry name" value="PRMT5"/>
</dbReference>
<evidence type="ECO:0000256" key="5">
    <source>
        <dbReference type="PIRSR" id="PIRSR015894-2"/>
    </source>
</evidence>
<keyword evidence="3 5" id="KW-0949">S-adenosyl-L-methionine</keyword>
<dbReference type="GO" id="GO:0006355">
    <property type="term" value="P:regulation of DNA-templated transcription"/>
    <property type="evidence" value="ECO:0007669"/>
    <property type="project" value="TreeGrafter"/>
</dbReference>
<dbReference type="VEuPathDB" id="FungiDB:A1O9_10948"/>
<evidence type="ECO:0008006" key="14">
    <source>
        <dbReference type="Google" id="ProtNLM"/>
    </source>
</evidence>
<dbReference type="Proteomes" id="UP000027920">
    <property type="component" value="Unassembled WGS sequence"/>
</dbReference>
<dbReference type="InterPro" id="IPR035248">
    <property type="entry name" value="PRMT5_C"/>
</dbReference>
<feature type="compositionally biased region" description="Low complexity" evidence="8">
    <location>
        <begin position="657"/>
        <end position="676"/>
    </location>
</feature>
<dbReference type="Gene3D" id="3.40.50.150">
    <property type="entry name" value="Vaccinia Virus protein VP39"/>
    <property type="match status" value="1"/>
</dbReference>
<evidence type="ECO:0000256" key="8">
    <source>
        <dbReference type="SAM" id="MobiDB-lite"/>
    </source>
</evidence>
<evidence type="ECO:0000256" key="3">
    <source>
        <dbReference type="ARBA" id="ARBA00022691"/>
    </source>
</evidence>
<dbReference type="Pfam" id="PF05185">
    <property type="entry name" value="PRMT5"/>
    <property type="match status" value="2"/>
</dbReference>
<dbReference type="RefSeq" id="XP_013255630.1">
    <property type="nucleotide sequence ID" value="XM_013400176.1"/>
</dbReference>
<reference evidence="12 13" key="1">
    <citation type="submission" date="2013-03" db="EMBL/GenBank/DDBJ databases">
        <title>The Genome Sequence of Exophiala aquamarina CBS 119918.</title>
        <authorList>
            <consortium name="The Broad Institute Genomics Platform"/>
            <person name="Cuomo C."/>
            <person name="de Hoog S."/>
            <person name="Gorbushina A."/>
            <person name="Walker B."/>
            <person name="Young S.K."/>
            <person name="Zeng Q."/>
            <person name="Gargeya S."/>
            <person name="Fitzgerald M."/>
            <person name="Haas B."/>
            <person name="Abouelleil A."/>
            <person name="Allen A.W."/>
            <person name="Alvarado L."/>
            <person name="Arachchi H.M."/>
            <person name="Berlin A.M."/>
            <person name="Chapman S.B."/>
            <person name="Gainer-Dewar J."/>
            <person name="Goldberg J."/>
            <person name="Griggs A."/>
            <person name="Gujja S."/>
            <person name="Hansen M."/>
            <person name="Howarth C."/>
            <person name="Imamovic A."/>
            <person name="Ireland A."/>
            <person name="Larimer J."/>
            <person name="McCowan C."/>
            <person name="Murphy C."/>
            <person name="Pearson M."/>
            <person name="Poon T.W."/>
            <person name="Priest M."/>
            <person name="Roberts A."/>
            <person name="Saif S."/>
            <person name="Shea T."/>
            <person name="Sisk P."/>
            <person name="Sykes S."/>
            <person name="Wortman J."/>
            <person name="Nusbaum C."/>
            <person name="Birren B."/>
        </authorList>
    </citation>
    <scope>NUCLEOTIDE SEQUENCE [LARGE SCALE GENOMIC DNA]</scope>
    <source>
        <strain evidence="12 13">CBS 119918</strain>
    </source>
</reference>
<dbReference type="PANTHER" id="PTHR10738:SF0">
    <property type="entry name" value="PROTEIN ARGININE N-METHYLTRANSFERASE 5"/>
    <property type="match status" value="1"/>
</dbReference>
<feature type="compositionally biased region" description="Polar residues" evidence="8">
    <location>
        <begin position="521"/>
        <end position="556"/>
    </location>
</feature>
<dbReference type="GO" id="GO:0016274">
    <property type="term" value="F:protein-arginine N-methyltransferase activity"/>
    <property type="evidence" value="ECO:0007669"/>
    <property type="project" value="InterPro"/>
</dbReference>
<evidence type="ECO:0000256" key="6">
    <source>
        <dbReference type="PIRSR" id="PIRSR015894-3"/>
    </source>
</evidence>
<dbReference type="Pfam" id="PF17286">
    <property type="entry name" value="PRMT5_C"/>
    <property type="match status" value="1"/>
</dbReference>
<protein>
    <recommendedName>
        <fullName evidence="14">Protein arginine N-methyltransferase</fullName>
    </recommendedName>
</protein>
<feature type="region of interest" description="Disordered" evidence="8">
    <location>
        <begin position="722"/>
        <end position="751"/>
    </location>
</feature>
<evidence type="ECO:0000313" key="12">
    <source>
        <dbReference type="EMBL" id="KEF53040.1"/>
    </source>
</evidence>
<sequence>MDESPHFVIGHHDSKRPLPVTLQTVQDAHAANYDMLTSPITTPHFQSRVLTLLSTFLSQHSNGTEDITKTKNASPVVIPPLTPADTPLTPDDSISQIIGISSSWIDLTSPDPIIAEVSRQVLNLELAYAAFCGITYLLVPGPRLRGHGTSDSGIAQYARAIMDALSEAPYIQLYVWQPIIDHPEELVKEMGDLTPFTRQQFLDDEDLEQQTRLDLFGTWEAWDIIRSICKYHSRLGVALSLPKLLPPVPIQSRWYSEPVRLLTLDGKIFAKNAKGYPVLSRAHQSFISRFIRLRTPPWFLLCDVGSVPGSNPIGLDQQGASSTAAFPTPAEAAENPQLKDPTPQLSYMRNLQTKQPVLTPLDRFGAGYQDYLQAPLQPLTVNLESITYEVFEKDPIKYAWYERAIARALHDWIEQGKPTSNPDGRVVVAVVGAGRGPLVSRALKASEDVGVEIDMWALEKNPNAFVLLQRHNEAIWNKRVNLVKSDMRTWRGPLRPASSQPTSRIYNTEQDDSEDQESQKGDTSTKNPKSTGTTASFTGPPSLDSPSLLATSEPAPTQPTTYKIDILISELLGSFADNELSPECLDGVQHLMNPVHGISIPASYTAHLTPIAAPKLYADITHGMTSTTPHAAEIPYVVMLNAVDYLSTTSVAEEGSSDASTTTQAVSSTSSGTSTANRKAVAQSIGGVVGGASSPPISVPAPGIMTPQPIIGTTWSFQHPNPLLPASSTTATTSSSTTTTSPSPLSSEPISLSNAHNARSSILTFPIPNRGTCHGLAGYFETVLYKGVELSTNPNTMDAKSESMISWFPIYFPLKVPLTVPDSSELRVTMWRKTDDRKVWYEWIVDVFISSAGPAPASSKTKGATPAVRVKKIRVGGSELHSSEKDACLM</sequence>
<dbReference type="GeneID" id="25285849"/>
<evidence type="ECO:0000259" key="9">
    <source>
        <dbReference type="Pfam" id="PF05185"/>
    </source>
</evidence>
<evidence type="ECO:0000259" key="11">
    <source>
        <dbReference type="Pfam" id="PF17286"/>
    </source>
</evidence>
<keyword evidence="2 7" id="KW-0808">Transferase</keyword>